<comment type="caution">
    <text evidence="5">The sequence shown here is derived from an EMBL/GenBank/DDBJ whole genome shotgun (WGS) entry which is preliminary data.</text>
</comment>
<dbReference type="InterPro" id="IPR001680">
    <property type="entry name" value="WD40_rpt"/>
</dbReference>
<name>X6M4N2_RETFI</name>
<evidence type="ECO:0000313" key="5">
    <source>
        <dbReference type="EMBL" id="ETO08412.1"/>
    </source>
</evidence>
<dbReference type="OrthoDB" id="1743797at2759"/>
<keyword evidence="6" id="KW-1185">Reference proteome</keyword>
<evidence type="ECO:0000256" key="4">
    <source>
        <dbReference type="SAM" id="MobiDB-lite"/>
    </source>
</evidence>
<dbReference type="InterPro" id="IPR019775">
    <property type="entry name" value="WD40_repeat_CS"/>
</dbReference>
<organism evidence="5 6">
    <name type="scientific">Reticulomyxa filosa</name>
    <dbReference type="NCBI Taxonomy" id="46433"/>
    <lineage>
        <taxon>Eukaryota</taxon>
        <taxon>Sar</taxon>
        <taxon>Rhizaria</taxon>
        <taxon>Retaria</taxon>
        <taxon>Foraminifera</taxon>
        <taxon>Monothalamids</taxon>
        <taxon>Reticulomyxidae</taxon>
        <taxon>Reticulomyxa</taxon>
    </lineage>
</organism>
<dbReference type="Pfam" id="PF00400">
    <property type="entry name" value="WD40"/>
    <property type="match status" value="1"/>
</dbReference>
<evidence type="ECO:0000256" key="2">
    <source>
        <dbReference type="ARBA" id="ARBA00022737"/>
    </source>
</evidence>
<protein>
    <submittedName>
        <fullName evidence="5">Uncharacterized protein</fullName>
    </submittedName>
</protein>
<accession>X6M4N2</accession>
<evidence type="ECO:0000313" key="6">
    <source>
        <dbReference type="Proteomes" id="UP000023152"/>
    </source>
</evidence>
<evidence type="ECO:0000256" key="1">
    <source>
        <dbReference type="ARBA" id="ARBA00022574"/>
    </source>
</evidence>
<keyword evidence="1 3" id="KW-0853">WD repeat</keyword>
<dbReference type="AlphaFoldDB" id="X6M4N2"/>
<reference evidence="5 6" key="1">
    <citation type="journal article" date="2013" name="Curr. Biol.">
        <title>The Genome of the Foraminiferan Reticulomyxa filosa.</title>
        <authorList>
            <person name="Glockner G."/>
            <person name="Hulsmann N."/>
            <person name="Schleicher M."/>
            <person name="Noegel A.A."/>
            <person name="Eichinger L."/>
            <person name="Gallinger C."/>
            <person name="Pawlowski J."/>
            <person name="Sierra R."/>
            <person name="Euteneuer U."/>
            <person name="Pillet L."/>
            <person name="Moustafa A."/>
            <person name="Platzer M."/>
            <person name="Groth M."/>
            <person name="Szafranski K."/>
            <person name="Schliwa M."/>
        </authorList>
    </citation>
    <scope>NUCLEOTIDE SEQUENCE [LARGE SCALE GENOMIC DNA]</scope>
</reference>
<dbReference type="PANTHER" id="PTHR19848:SF8">
    <property type="entry name" value="F-BOX AND WD REPEAT DOMAIN CONTAINING 7"/>
    <property type="match status" value="1"/>
</dbReference>
<dbReference type="EMBL" id="ASPP01025032">
    <property type="protein sequence ID" value="ETO08412.1"/>
    <property type="molecule type" value="Genomic_DNA"/>
</dbReference>
<dbReference type="SUPFAM" id="SSF50978">
    <property type="entry name" value="WD40 repeat-like"/>
    <property type="match status" value="1"/>
</dbReference>
<gene>
    <name evidence="5" type="ORF">RFI_28976</name>
</gene>
<dbReference type="Proteomes" id="UP000023152">
    <property type="component" value="Unassembled WGS sequence"/>
</dbReference>
<sequence length="177" mass="20172">MKYFKLLKEMHLNPKDVNNIKFAGHDTQIVSSLDDETTQESDDKTKRVPVVIGENLVYIDNSHVSPDGNTIALFAKNKIIRIVDANSGREVKKLKAHTNTVTNVKYFPNGQTIVSCSNDKTIRIWDFKLGVEIQKLEGHSSAVVNIKMEQCDYGEGYERHNTSQKKKKARLMKNKQH</sequence>
<evidence type="ECO:0000256" key="3">
    <source>
        <dbReference type="PROSITE-ProRule" id="PRU00221"/>
    </source>
</evidence>
<dbReference type="PANTHER" id="PTHR19848">
    <property type="entry name" value="WD40 REPEAT PROTEIN"/>
    <property type="match status" value="1"/>
</dbReference>
<dbReference type="PROSITE" id="PS50294">
    <property type="entry name" value="WD_REPEATS_REGION"/>
    <property type="match status" value="1"/>
</dbReference>
<dbReference type="PROSITE" id="PS00678">
    <property type="entry name" value="WD_REPEATS_1"/>
    <property type="match status" value="1"/>
</dbReference>
<feature type="compositionally biased region" description="Basic residues" evidence="4">
    <location>
        <begin position="162"/>
        <end position="177"/>
    </location>
</feature>
<keyword evidence="2" id="KW-0677">Repeat</keyword>
<dbReference type="InterPro" id="IPR015943">
    <property type="entry name" value="WD40/YVTN_repeat-like_dom_sf"/>
</dbReference>
<dbReference type="SMART" id="SM00320">
    <property type="entry name" value="WD40"/>
    <property type="match status" value="1"/>
</dbReference>
<dbReference type="InterPro" id="IPR036322">
    <property type="entry name" value="WD40_repeat_dom_sf"/>
</dbReference>
<proteinExistence type="predicted"/>
<dbReference type="PROSITE" id="PS50082">
    <property type="entry name" value="WD_REPEATS_2"/>
    <property type="match status" value="1"/>
</dbReference>
<feature type="repeat" description="WD" evidence="3">
    <location>
        <begin position="94"/>
        <end position="135"/>
    </location>
</feature>
<feature type="region of interest" description="Disordered" evidence="4">
    <location>
        <begin position="157"/>
        <end position="177"/>
    </location>
</feature>
<dbReference type="Gene3D" id="2.130.10.10">
    <property type="entry name" value="YVTN repeat-like/Quinoprotein amine dehydrogenase"/>
    <property type="match status" value="1"/>
</dbReference>